<gene>
    <name evidence="1" type="ORF">BDFB_013937</name>
</gene>
<reference evidence="1 2" key="1">
    <citation type="submission" date="2017-03" db="EMBL/GenBank/DDBJ databases">
        <title>Genome of the blue death feigning beetle - Asbolus verrucosus.</title>
        <authorList>
            <person name="Rider S.D."/>
        </authorList>
    </citation>
    <scope>NUCLEOTIDE SEQUENCE [LARGE SCALE GENOMIC DNA]</scope>
    <source>
        <strain evidence="1">Butters</strain>
        <tissue evidence="1">Head and leg muscle</tissue>
    </source>
</reference>
<dbReference type="STRING" id="1661398.A0A482VHZ9"/>
<keyword evidence="2" id="KW-1185">Reference proteome</keyword>
<name>A0A482VHZ9_ASBVE</name>
<protein>
    <submittedName>
        <fullName evidence="1">Uncharacterized protein</fullName>
    </submittedName>
</protein>
<comment type="caution">
    <text evidence="1">The sequence shown here is derived from an EMBL/GenBank/DDBJ whole genome shotgun (WGS) entry which is preliminary data.</text>
</comment>
<evidence type="ECO:0000313" key="2">
    <source>
        <dbReference type="Proteomes" id="UP000292052"/>
    </source>
</evidence>
<accession>A0A482VHZ9</accession>
<organism evidence="1 2">
    <name type="scientific">Asbolus verrucosus</name>
    <name type="common">Desert ironclad beetle</name>
    <dbReference type="NCBI Taxonomy" id="1661398"/>
    <lineage>
        <taxon>Eukaryota</taxon>
        <taxon>Metazoa</taxon>
        <taxon>Ecdysozoa</taxon>
        <taxon>Arthropoda</taxon>
        <taxon>Hexapoda</taxon>
        <taxon>Insecta</taxon>
        <taxon>Pterygota</taxon>
        <taxon>Neoptera</taxon>
        <taxon>Endopterygota</taxon>
        <taxon>Coleoptera</taxon>
        <taxon>Polyphaga</taxon>
        <taxon>Cucujiformia</taxon>
        <taxon>Tenebrionidae</taxon>
        <taxon>Pimeliinae</taxon>
        <taxon>Asbolus</taxon>
    </lineage>
</organism>
<dbReference type="AlphaFoldDB" id="A0A482VHZ9"/>
<evidence type="ECO:0000313" key="1">
    <source>
        <dbReference type="EMBL" id="RZC32157.1"/>
    </source>
</evidence>
<dbReference type="EMBL" id="QDEB01099643">
    <property type="protein sequence ID" value="RZC32157.1"/>
    <property type="molecule type" value="Genomic_DNA"/>
</dbReference>
<dbReference type="Proteomes" id="UP000292052">
    <property type="component" value="Unassembled WGS sequence"/>
</dbReference>
<proteinExistence type="predicted"/>
<dbReference type="OrthoDB" id="283424at2759"/>
<sequence>MKIPNFLHLMPPVIKRQCENVKPWEELKSEADMEQYIWENNASKVNTEKIFGKEAKKNPQIQIYSEAVDKYMNEGQSEYINNYGEAVRQILNISLTPL</sequence>